<dbReference type="InterPro" id="IPR029063">
    <property type="entry name" value="SAM-dependent_MTases_sf"/>
</dbReference>
<dbReference type="SUPFAM" id="SSF53335">
    <property type="entry name" value="S-adenosyl-L-methionine-dependent methyltransferases"/>
    <property type="match status" value="1"/>
</dbReference>
<dbReference type="GO" id="GO:0008171">
    <property type="term" value="F:O-methyltransferase activity"/>
    <property type="evidence" value="ECO:0007669"/>
    <property type="project" value="InterPro"/>
</dbReference>
<keyword evidence="2" id="KW-0808">Transferase</keyword>
<keyword evidence="7" id="KW-1185">Reference proteome</keyword>
<evidence type="ECO:0000313" key="7">
    <source>
        <dbReference type="Proteomes" id="UP000460157"/>
    </source>
</evidence>
<protein>
    <recommendedName>
        <fullName evidence="8">Methyltransferase</fullName>
    </recommendedName>
</protein>
<dbReference type="SUPFAM" id="SSF46785">
    <property type="entry name" value="Winged helix' DNA-binding domain"/>
    <property type="match status" value="1"/>
</dbReference>
<evidence type="ECO:0000256" key="3">
    <source>
        <dbReference type="ARBA" id="ARBA00022691"/>
    </source>
</evidence>
<keyword evidence="3" id="KW-0949">S-adenosyl-L-methionine</keyword>
<dbReference type="Pfam" id="PF08100">
    <property type="entry name" value="Dimerisation"/>
    <property type="match status" value="1"/>
</dbReference>
<feature type="domain" description="O-methyltransferase C-terminal" evidence="4">
    <location>
        <begin position="110"/>
        <end position="319"/>
    </location>
</feature>
<sequence>MTSLEDRDAVIRLIGGYMVSDAIRAAGSLGVFTHLDQHPDASLAALAAHTRAPAEQLDRVLNLLRYAGLIERHSNGLRNSSLGSALVPDRAGSLAAFAQNFTSPLFQRAWDHLETSVLTGEAGFDREYHQPVYDYFAHDEAANTLFNQAMQEEATATAEAAAQLITLDENETVVDIGGGDGTFLTTVLQAAPTATGIVFDSPAGIAAADGVIASAGLSSRCTSDGGDFFTSIPDGGTTYIIKSVLQDWDDEHALALLTRCRERIPAAARLIIIGNFLPDAYDDAAAVGYLTDVCMLVISGGRERTLADLTTLLGQAGFATEHIRRERLGPLTAVELRTGA</sequence>
<dbReference type="InterPro" id="IPR001077">
    <property type="entry name" value="COMT_C"/>
</dbReference>
<feature type="domain" description="O-methyltransferase dimerisation" evidence="5">
    <location>
        <begin position="12"/>
        <end position="87"/>
    </location>
</feature>
<dbReference type="AlphaFoldDB" id="A0A7K1UL31"/>
<dbReference type="Gene3D" id="3.40.50.150">
    <property type="entry name" value="Vaccinia Virus protein VP39"/>
    <property type="match status" value="1"/>
</dbReference>
<dbReference type="InterPro" id="IPR036390">
    <property type="entry name" value="WH_DNA-bd_sf"/>
</dbReference>
<dbReference type="InterPro" id="IPR016461">
    <property type="entry name" value="COMT-like"/>
</dbReference>
<evidence type="ECO:0000259" key="4">
    <source>
        <dbReference type="Pfam" id="PF00891"/>
    </source>
</evidence>
<organism evidence="6 7">
    <name type="scientific">Nesterenkonia alkaliphila</name>
    <dbReference type="NCBI Taxonomy" id="1463631"/>
    <lineage>
        <taxon>Bacteria</taxon>
        <taxon>Bacillati</taxon>
        <taxon>Actinomycetota</taxon>
        <taxon>Actinomycetes</taxon>
        <taxon>Micrococcales</taxon>
        <taxon>Micrococcaceae</taxon>
        <taxon>Nesterenkonia</taxon>
    </lineage>
</organism>
<dbReference type="OrthoDB" id="4145676at2"/>
<dbReference type="RefSeq" id="WP_157324896.1">
    <property type="nucleotide sequence ID" value="NZ_BMFX01000032.1"/>
</dbReference>
<proteinExistence type="predicted"/>
<dbReference type="PIRSF" id="PIRSF005739">
    <property type="entry name" value="O-mtase"/>
    <property type="match status" value="1"/>
</dbReference>
<comment type="caution">
    <text evidence="6">The sequence shown here is derived from an EMBL/GenBank/DDBJ whole genome shotgun (WGS) entry which is preliminary data.</text>
</comment>
<keyword evidence="1" id="KW-0489">Methyltransferase</keyword>
<accession>A0A7K1UL31</accession>
<evidence type="ECO:0008006" key="8">
    <source>
        <dbReference type="Google" id="ProtNLM"/>
    </source>
</evidence>
<dbReference type="GO" id="GO:0046983">
    <property type="term" value="F:protein dimerization activity"/>
    <property type="evidence" value="ECO:0007669"/>
    <property type="project" value="InterPro"/>
</dbReference>
<evidence type="ECO:0000259" key="5">
    <source>
        <dbReference type="Pfam" id="PF08100"/>
    </source>
</evidence>
<dbReference type="Proteomes" id="UP000460157">
    <property type="component" value="Unassembled WGS sequence"/>
</dbReference>
<name>A0A7K1UL31_9MICC</name>
<dbReference type="InterPro" id="IPR012967">
    <property type="entry name" value="COMT_dimerisation"/>
</dbReference>
<dbReference type="Gene3D" id="1.10.287.1350">
    <property type="match status" value="1"/>
</dbReference>
<evidence type="ECO:0000313" key="6">
    <source>
        <dbReference type="EMBL" id="MVT27180.1"/>
    </source>
</evidence>
<dbReference type="Pfam" id="PF00891">
    <property type="entry name" value="Methyltransf_2"/>
    <property type="match status" value="1"/>
</dbReference>
<dbReference type="InterPro" id="IPR036388">
    <property type="entry name" value="WH-like_DNA-bd_sf"/>
</dbReference>
<dbReference type="GO" id="GO:0032259">
    <property type="term" value="P:methylation"/>
    <property type="evidence" value="ECO:0007669"/>
    <property type="project" value="UniProtKB-KW"/>
</dbReference>
<dbReference type="EMBL" id="WRPM01000093">
    <property type="protein sequence ID" value="MVT27180.1"/>
    <property type="molecule type" value="Genomic_DNA"/>
</dbReference>
<reference evidence="6 7" key="1">
    <citation type="submission" date="2019-12" db="EMBL/GenBank/DDBJ databases">
        <title>Nesterenkonia muleiensis sp. nov., a novel actinobacterium isolated from sap of Populus euphratica.</title>
        <authorList>
            <person name="Wang R."/>
        </authorList>
    </citation>
    <scope>NUCLEOTIDE SEQUENCE [LARGE SCALE GENOMIC DNA]</scope>
    <source>
        <strain evidence="6 7">F10</strain>
    </source>
</reference>
<dbReference type="PANTHER" id="PTHR43712:SF2">
    <property type="entry name" value="O-METHYLTRANSFERASE CICE"/>
    <property type="match status" value="1"/>
</dbReference>
<dbReference type="PROSITE" id="PS51683">
    <property type="entry name" value="SAM_OMT_II"/>
    <property type="match status" value="1"/>
</dbReference>
<evidence type="ECO:0000256" key="1">
    <source>
        <dbReference type="ARBA" id="ARBA00022603"/>
    </source>
</evidence>
<gene>
    <name evidence="6" type="ORF">GNZ21_12605</name>
</gene>
<dbReference type="PANTHER" id="PTHR43712">
    <property type="entry name" value="PUTATIVE (AFU_ORTHOLOGUE AFUA_4G14580)-RELATED"/>
    <property type="match status" value="1"/>
</dbReference>
<evidence type="ECO:0000256" key="2">
    <source>
        <dbReference type="ARBA" id="ARBA00022679"/>
    </source>
</evidence>
<dbReference type="Gene3D" id="1.10.10.10">
    <property type="entry name" value="Winged helix-like DNA-binding domain superfamily/Winged helix DNA-binding domain"/>
    <property type="match status" value="1"/>
</dbReference>